<organism evidence="1 2">
    <name type="scientific">Cochliobolus sativus (strain ND90Pr / ATCC 201652)</name>
    <name type="common">Common root rot and spot blotch fungus</name>
    <name type="synonym">Bipolaris sorokiniana</name>
    <dbReference type="NCBI Taxonomy" id="665912"/>
    <lineage>
        <taxon>Eukaryota</taxon>
        <taxon>Fungi</taxon>
        <taxon>Dikarya</taxon>
        <taxon>Ascomycota</taxon>
        <taxon>Pezizomycotina</taxon>
        <taxon>Dothideomycetes</taxon>
        <taxon>Pleosporomycetidae</taxon>
        <taxon>Pleosporales</taxon>
        <taxon>Pleosporineae</taxon>
        <taxon>Pleosporaceae</taxon>
        <taxon>Bipolaris</taxon>
    </lineage>
</organism>
<dbReference type="AlphaFoldDB" id="M2RN47"/>
<sequence>MANTSPTISLYLNGNLSFQLGQKGTSGTIPTLQVQMHDASDAATLVIPGYQSSTNTFDPLLALQGGLFDLFDVDTDSQISVPSSDEEPGRLFVEAGARNRWFDLKIDTHEDFWTQLLTPGHKYEIRWRNDGNFPWAYRGDSQQESPERLPVRLLPRPIELNVFDNAASPLQLSISLQPTADTCHLSGEPRFGLKLQVVSHDEKTITVCLHKTPLRELHGLGEIAHVVDEDGEEVEWPYGIGCFDGREPFPSDNMFEELKPNVPYEKTFWLEKLDKETSNGGELEELESGQSYTGKGSKILLGAFSKWRRGTKEELLVGEEKDKEARWRASSEQMLLDISDPFKFKAI</sequence>
<dbReference type="EMBL" id="KB445638">
    <property type="protein sequence ID" value="EMD68054.1"/>
    <property type="molecule type" value="Genomic_DNA"/>
</dbReference>
<protein>
    <submittedName>
        <fullName evidence="1">Uncharacterized protein</fullName>
    </submittedName>
</protein>
<dbReference type="KEGG" id="bsc:COCSADRAFT_33020"/>
<evidence type="ECO:0000313" key="2">
    <source>
        <dbReference type="Proteomes" id="UP000016934"/>
    </source>
</evidence>
<dbReference type="OMA" id="EWPYGIG"/>
<dbReference type="RefSeq" id="XP_007695435.1">
    <property type="nucleotide sequence ID" value="XM_007697245.1"/>
</dbReference>
<keyword evidence="2" id="KW-1185">Reference proteome</keyword>
<dbReference type="eggNOG" id="ENOG502R57B">
    <property type="taxonomic scope" value="Eukaryota"/>
</dbReference>
<reference evidence="1 2" key="1">
    <citation type="journal article" date="2012" name="PLoS Pathog.">
        <title>Diverse lifestyles and strategies of plant pathogenesis encoded in the genomes of eighteen Dothideomycetes fungi.</title>
        <authorList>
            <person name="Ohm R.A."/>
            <person name="Feau N."/>
            <person name="Henrissat B."/>
            <person name="Schoch C.L."/>
            <person name="Horwitz B.A."/>
            <person name="Barry K.W."/>
            <person name="Condon B.J."/>
            <person name="Copeland A.C."/>
            <person name="Dhillon B."/>
            <person name="Glaser F."/>
            <person name="Hesse C.N."/>
            <person name="Kosti I."/>
            <person name="LaButti K."/>
            <person name="Lindquist E.A."/>
            <person name="Lucas S."/>
            <person name="Salamov A.A."/>
            <person name="Bradshaw R.E."/>
            <person name="Ciuffetti L."/>
            <person name="Hamelin R.C."/>
            <person name="Kema G.H.J."/>
            <person name="Lawrence C."/>
            <person name="Scott J.A."/>
            <person name="Spatafora J.W."/>
            <person name="Turgeon B.G."/>
            <person name="de Wit P.J.G.M."/>
            <person name="Zhong S."/>
            <person name="Goodwin S.B."/>
            <person name="Grigoriev I.V."/>
        </authorList>
    </citation>
    <scope>NUCLEOTIDE SEQUENCE [LARGE SCALE GENOMIC DNA]</scope>
    <source>
        <strain evidence="2">ND90Pr / ATCC 201652</strain>
    </source>
</reference>
<accession>M2RN47</accession>
<reference evidence="2" key="2">
    <citation type="journal article" date="2013" name="PLoS Genet.">
        <title>Comparative genome structure, secondary metabolite, and effector coding capacity across Cochliobolus pathogens.</title>
        <authorList>
            <person name="Condon B.J."/>
            <person name="Leng Y."/>
            <person name="Wu D."/>
            <person name="Bushley K.E."/>
            <person name="Ohm R.A."/>
            <person name="Otillar R."/>
            <person name="Martin J."/>
            <person name="Schackwitz W."/>
            <person name="Grimwood J."/>
            <person name="MohdZainudin N."/>
            <person name="Xue C."/>
            <person name="Wang R."/>
            <person name="Manning V.A."/>
            <person name="Dhillon B."/>
            <person name="Tu Z.J."/>
            <person name="Steffenson B.J."/>
            <person name="Salamov A."/>
            <person name="Sun H."/>
            <person name="Lowry S."/>
            <person name="LaButti K."/>
            <person name="Han J."/>
            <person name="Copeland A."/>
            <person name="Lindquist E."/>
            <person name="Barry K."/>
            <person name="Schmutz J."/>
            <person name="Baker S.E."/>
            <person name="Ciuffetti L.M."/>
            <person name="Grigoriev I.V."/>
            <person name="Zhong S."/>
            <person name="Turgeon B.G."/>
        </authorList>
    </citation>
    <scope>NUCLEOTIDE SEQUENCE [LARGE SCALE GENOMIC DNA]</scope>
    <source>
        <strain evidence="2">ND90Pr / ATCC 201652</strain>
    </source>
</reference>
<name>M2RN47_COCSN</name>
<gene>
    <name evidence="1" type="ORF">COCSADRAFT_33020</name>
</gene>
<dbReference type="GeneID" id="19137005"/>
<proteinExistence type="predicted"/>
<evidence type="ECO:0000313" key="1">
    <source>
        <dbReference type="EMBL" id="EMD68054.1"/>
    </source>
</evidence>
<dbReference type="Proteomes" id="UP000016934">
    <property type="component" value="Unassembled WGS sequence"/>
</dbReference>
<dbReference type="HOGENOM" id="CLU_799273_0_0_1"/>
<dbReference type="OrthoDB" id="3749299at2759"/>